<keyword evidence="8" id="KW-0406">Ion transport</keyword>
<dbReference type="InterPro" id="IPR013121">
    <property type="entry name" value="Fe_red_NAD-bd_6"/>
</dbReference>
<dbReference type="Gene3D" id="3.40.50.80">
    <property type="entry name" value="Nucleotide-binding domain of ferredoxin-NADP reductase (FNR) module"/>
    <property type="match status" value="1"/>
</dbReference>
<evidence type="ECO:0000256" key="1">
    <source>
        <dbReference type="ARBA" id="ARBA00004141"/>
    </source>
</evidence>
<dbReference type="Proteomes" id="UP000324748">
    <property type="component" value="Unassembled WGS sequence"/>
</dbReference>
<proteinExistence type="inferred from homology"/>
<feature type="transmembrane region" description="Helical" evidence="11">
    <location>
        <begin position="126"/>
        <end position="148"/>
    </location>
</feature>
<comment type="caution">
    <text evidence="13">The sequence shown here is derived from an EMBL/GenBank/DDBJ whole genome shotgun (WGS) entry which is preliminary data.</text>
</comment>
<accession>A0A5B0M8V7</accession>
<dbReference type="InterPro" id="IPR039261">
    <property type="entry name" value="FNR_nucleotide-bd"/>
</dbReference>
<dbReference type="AlphaFoldDB" id="A0A5B0M8V7"/>
<dbReference type="EMBL" id="VSWC01000158">
    <property type="protein sequence ID" value="KAA1073142.1"/>
    <property type="molecule type" value="Genomic_DNA"/>
</dbReference>
<comment type="subcellular location">
    <subcellularLocation>
        <location evidence="1">Membrane</location>
        <topology evidence="1">Multi-pass membrane protein</topology>
    </subcellularLocation>
</comment>
<comment type="similarity">
    <text evidence="2">Belongs to the ferric reductase (FRE) family.</text>
</comment>
<dbReference type="InterPro" id="IPR017927">
    <property type="entry name" value="FAD-bd_FR_type"/>
</dbReference>
<evidence type="ECO:0000256" key="8">
    <source>
        <dbReference type="ARBA" id="ARBA00023065"/>
    </source>
</evidence>
<dbReference type="PANTHER" id="PTHR32361:SF23">
    <property type="entry name" value="FERRIC-CHELATE REDUCTASE"/>
    <property type="match status" value="1"/>
</dbReference>
<dbReference type="GO" id="GO:0000293">
    <property type="term" value="F:ferric-chelate reductase activity"/>
    <property type="evidence" value="ECO:0007669"/>
    <property type="project" value="UniProtKB-ARBA"/>
</dbReference>
<evidence type="ECO:0000256" key="11">
    <source>
        <dbReference type="SAM" id="Phobius"/>
    </source>
</evidence>
<sequence>MSAMNMSPSTGGPYGGSDDPCILGLTNGTYPNGTLGQGNWMPFGVYMPTASEKAPCQAANDPWAQSAYYGHWTTYFILAALFVVSISNGIKRLHSLNRIMGFPSVVRFHPKISAFFRMTSYPQSRFWGGAIPPLGPSFLLFGFLLFSTLVCFLRRPYYRPPNYGSSPLGLRSEWVATAMVPWMYAAASKRNFLEYFSGISWPRLLTFHKWSPWICLYMSIVHTWAMIIRANRQEPWWYTIQTNEIYWNGFPPLAALVWLCVMSLGPIRKRFYETFYVFHMLSAAVFLIWMYIHLADKLKSWQYMHVATVLWGAAILWRTLAYAFDHGWFRRIPRASFEMLPSSAIRIRIPMPTNRTWSAGSYVYLRFLSIKPWESHPFTISSIIASTDVDEDSDRAKLSQLHEMVFIIRPHGGLTARLGSLAASAPSSLHACLVDGPYGGFMDSLRACDMVLLLAGGTGMTTIVPIAQAFTRSTADPGITCCQTCQVHWVMRESEAAEWFKDQLAEIGAIEMYVTGQSEFKVVGPVSPTKENPEGVVEERTPSLDPGFKHGRPNLHQIVHKAAEQYFGRIGVMVCGPTSMLLDARNAVAEVEAGILKTDKAIRCSEIEFYEESFNI</sequence>
<evidence type="ECO:0000256" key="4">
    <source>
        <dbReference type="ARBA" id="ARBA00022692"/>
    </source>
</evidence>
<evidence type="ECO:0000256" key="5">
    <source>
        <dbReference type="ARBA" id="ARBA00022982"/>
    </source>
</evidence>
<dbReference type="PROSITE" id="PS51384">
    <property type="entry name" value="FAD_FR"/>
    <property type="match status" value="1"/>
</dbReference>
<keyword evidence="3" id="KW-0813">Transport</keyword>
<dbReference type="InterPro" id="IPR013130">
    <property type="entry name" value="Fe3_Rdtase_TM_dom"/>
</dbReference>
<evidence type="ECO:0000313" key="14">
    <source>
        <dbReference type="Proteomes" id="UP000324748"/>
    </source>
</evidence>
<keyword evidence="7" id="KW-0560">Oxidoreductase</keyword>
<feature type="compositionally biased region" description="Basic and acidic residues" evidence="10">
    <location>
        <begin position="531"/>
        <end position="542"/>
    </location>
</feature>
<feature type="transmembrane region" description="Helical" evidence="11">
    <location>
        <begin position="207"/>
        <end position="225"/>
    </location>
</feature>
<evidence type="ECO:0000256" key="6">
    <source>
        <dbReference type="ARBA" id="ARBA00022989"/>
    </source>
</evidence>
<feature type="domain" description="FAD-binding FR-type" evidence="12">
    <location>
        <begin position="327"/>
        <end position="444"/>
    </location>
</feature>
<dbReference type="InterPro" id="IPR051410">
    <property type="entry name" value="Ferric/Cupric_Reductase"/>
</dbReference>
<evidence type="ECO:0000313" key="13">
    <source>
        <dbReference type="EMBL" id="KAA1073142.1"/>
    </source>
</evidence>
<dbReference type="SFLD" id="SFLDS00052">
    <property type="entry name" value="Ferric_Reductase_Domain"/>
    <property type="match status" value="1"/>
</dbReference>
<feature type="transmembrane region" description="Helical" evidence="11">
    <location>
        <begin position="274"/>
        <end position="292"/>
    </location>
</feature>
<dbReference type="GO" id="GO:0006826">
    <property type="term" value="P:iron ion transport"/>
    <property type="evidence" value="ECO:0007669"/>
    <property type="project" value="TreeGrafter"/>
</dbReference>
<keyword evidence="14" id="KW-1185">Reference proteome</keyword>
<feature type="region of interest" description="Disordered" evidence="10">
    <location>
        <begin position="526"/>
        <end position="547"/>
    </location>
</feature>
<evidence type="ECO:0000256" key="2">
    <source>
        <dbReference type="ARBA" id="ARBA00006278"/>
    </source>
</evidence>
<evidence type="ECO:0000256" key="9">
    <source>
        <dbReference type="ARBA" id="ARBA00023136"/>
    </source>
</evidence>
<evidence type="ECO:0000256" key="10">
    <source>
        <dbReference type="SAM" id="MobiDB-lite"/>
    </source>
</evidence>
<name>A0A5B0M8V7_PUCGR</name>
<keyword evidence="6 11" id="KW-1133">Transmembrane helix</keyword>
<dbReference type="Pfam" id="PF08030">
    <property type="entry name" value="NAD_binding_6"/>
    <property type="match status" value="1"/>
</dbReference>
<dbReference type="GO" id="GO:0006879">
    <property type="term" value="P:intracellular iron ion homeostasis"/>
    <property type="evidence" value="ECO:0007669"/>
    <property type="project" value="TreeGrafter"/>
</dbReference>
<keyword evidence="4 11" id="KW-0812">Transmembrane</keyword>
<evidence type="ECO:0000259" key="12">
    <source>
        <dbReference type="PROSITE" id="PS51384"/>
    </source>
</evidence>
<gene>
    <name evidence="13" type="ORF">PGT21_001158</name>
</gene>
<dbReference type="PANTHER" id="PTHR32361">
    <property type="entry name" value="FERRIC/CUPRIC REDUCTASE TRANSMEMBRANE COMPONENT"/>
    <property type="match status" value="1"/>
</dbReference>
<dbReference type="GO" id="GO:0015677">
    <property type="term" value="P:copper ion import"/>
    <property type="evidence" value="ECO:0007669"/>
    <property type="project" value="TreeGrafter"/>
</dbReference>
<keyword evidence="5" id="KW-0249">Electron transport</keyword>
<evidence type="ECO:0000256" key="3">
    <source>
        <dbReference type="ARBA" id="ARBA00022448"/>
    </source>
</evidence>
<keyword evidence="9 11" id="KW-0472">Membrane</keyword>
<dbReference type="OrthoDB" id="17725at2759"/>
<organism evidence="13 14">
    <name type="scientific">Puccinia graminis f. sp. tritici</name>
    <dbReference type="NCBI Taxonomy" id="56615"/>
    <lineage>
        <taxon>Eukaryota</taxon>
        <taxon>Fungi</taxon>
        <taxon>Dikarya</taxon>
        <taxon>Basidiomycota</taxon>
        <taxon>Pucciniomycotina</taxon>
        <taxon>Pucciniomycetes</taxon>
        <taxon>Pucciniales</taxon>
        <taxon>Pucciniaceae</taxon>
        <taxon>Puccinia</taxon>
    </lineage>
</organism>
<dbReference type="GO" id="GO:0005886">
    <property type="term" value="C:plasma membrane"/>
    <property type="evidence" value="ECO:0007669"/>
    <property type="project" value="TreeGrafter"/>
</dbReference>
<dbReference type="Pfam" id="PF01794">
    <property type="entry name" value="Ferric_reduct"/>
    <property type="match status" value="1"/>
</dbReference>
<dbReference type="SUPFAM" id="SSF52343">
    <property type="entry name" value="Ferredoxin reductase-like, C-terminal NADP-linked domain"/>
    <property type="match status" value="1"/>
</dbReference>
<feature type="transmembrane region" description="Helical" evidence="11">
    <location>
        <begin position="72"/>
        <end position="90"/>
    </location>
</feature>
<dbReference type="InterPro" id="IPR013112">
    <property type="entry name" value="FAD-bd_8"/>
</dbReference>
<feature type="transmembrane region" description="Helical" evidence="11">
    <location>
        <begin position="245"/>
        <end position="267"/>
    </location>
</feature>
<reference evidence="13 14" key="1">
    <citation type="submission" date="2019-05" db="EMBL/GenBank/DDBJ databases">
        <title>Emergence of the Ug99 lineage of the wheat stem rust pathogen through somatic hybridization.</title>
        <authorList>
            <person name="Li F."/>
            <person name="Upadhyaya N.M."/>
            <person name="Sperschneider J."/>
            <person name="Matny O."/>
            <person name="Nguyen-Phuc H."/>
            <person name="Mago R."/>
            <person name="Raley C."/>
            <person name="Miller M.E."/>
            <person name="Silverstein K.A.T."/>
            <person name="Henningsen E."/>
            <person name="Hirsch C.D."/>
            <person name="Visser B."/>
            <person name="Pretorius Z.A."/>
            <person name="Steffenson B.J."/>
            <person name="Schwessinger B."/>
            <person name="Dodds P.N."/>
            <person name="Figueroa M."/>
        </authorList>
    </citation>
    <scope>NUCLEOTIDE SEQUENCE [LARGE SCALE GENOMIC DNA]</scope>
    <source>
        <strain evidence="13">21-0</strain>
    </source>
</reference>
<protein>
    <recommendedName>
        <fullName evidence="12">FAD-binding FR-type domain-containing protein</fullName>
    </recommendedName>
</protein>
<dbReference type="Pfam" id="PF08022">
    <property type="entry name" value="FAD_binding_8"/>
    <property type="match status" value="1"/>
</dbReference>
<evidence type="ECO:0000256" key="7">
    <source>
        <dbReference type="ARBA" id="ARBA00023002"/>
    </source>
</evidence>
<dbReference type="CDD" id="cd06186">
    <property type="entry name" value="NOX_Duox_like_FAD_NADP"/>
    <property type="match status" value="1"/>
</dbReference>
<dbReference type="SFLD" id="SFLDG01168">
    <property type="entry name" value="Ferric_reductase_subgroup_(FRE"/>
    <property type="match status" value="1"/>
</dbReference>
<feature type="transmembrane region" description="Helical" evidence="11">
    <location>
        <begin position="304"/>
        <end position="324"/>
    </location>
</feature>